<sequence>MGEKFWVKEEKGMAESVLGVEACEFLITSASKNLLNDLVSPPVNLGVQQGLGKIVEGSHWNYVIFWYASGLKSGGSVLVWGDGICQDPKGGGVVHGSTSADGELEGVEKRKVKKCVLRKLHACFNGSDDGSFAASLDEVSDVEMFYLTSMYFTFRCDSAYGPGEAFKSGRPTWASSMASCLDHYHLRSVLARSAGFQTVVFLPVKSGVLELGSVKSIPEEHDSVEKLKSINFSPKVEDELVFASESYAMKAISTNQVYGSTSNGRPSDKSEANLFPHLNQALVGFNTETVVGGLEQPNDDLSPQGDERKPRKRGRKPANGREEPLNHVEAERQRREKLNQRFYALRAVVPNISKMDKASLLGDAITYITDLQKKIGALETERGVVNNNQKQLPMPEIDFQPRQDDTVVRASCPLDSHPVSSIIETFREHQITPQDCSVSMEGDKIVHTFSIQTQSGAAEQLKEKLESGLSK</sequence>
<dbReference type="EMBL" id="JAPFFJ010000017">
    <property type="protein sequence ID" value="KAJ6405726.1"/>
    <property type="molecule type" value="Genomic_DNA"/>
</dbReference>
<organism evidence="8 9">
    <name type="scientific">Salix udensis</name>
    <dbReference type="NCBI Taxonomy" id="889485"/>
    <lineage>
        <taxon>Eukaryota</taxon>
        <taxon>Viridiplantae</taxon>
        <taxon>Streptophyta</taxon>
        <taxon>Embryophyta</taxon>
        <taxon>Tracheophyta</taxon>
        <taxon>Spermatophyta</taxon>
        <taxon>Magnoliopsida</taxon>
        <taxon>eudicotyledons</taxon>
        <taxon>Gunneridae</taxon>
        <taxon>Pentapetalae</taxon>
        <taxon>rosids</taxon>
        <taxon>fabids</taxon>
        <taxon>Malpighiales</taxon>
        <taxon>Salicaceae</taxon>
        <taxon>Saliceae</taxon>
        <taxon>Salix</taxon>
    </lineage>
</organism>
<reference evidence="8 9" key="1">
    <citation type="journal article" date="2023" name="Int. J. Mol. Sci.">
        <title>De Novo Assembly and Annotation of 11 Diverse Shrub Willow (Salix) Genomes Reveals Novel Gene Organization in Sex-Linked Regions.</title>
        <authorList>
            <person name="Hyden B."/>
            <person name="Feng K."/>
            <person name="Yates T.B."/>
            <person name="Jawdy S."/>
            <person name="Cereghino C."/>
            <person name="Smart L.B."/>
            <person name="Muchero W."/>
        </authorList>
    </citation>
    <scope>NUCLEOTIDE SEQUENCE [LARGE SCALE GENOMIC DNA]</scope>
    <source>
        <tissue evidence="8">Shoot tip</tissue>
    </source>
</reference>
<comment type="subcellular location">
    <subcellularLocation>
        <location evidence="1 5">Nucleus</location>
    </subcellularLocation>
</comment>
<dbReference type="InterPro" id="IPR036638">
    <property type="entry name" value="HLH_DNA-bd_sf"/>
</dbReference>
<dbReference type="Proteomes" id="UP001162972">
    <property type="component" value="Chromosome 2"/>
</dbReference>
<evidence type="ECO:0000256" key="4">
    <source>
        <dbReference type="ARBA" id="ARBA00023242"/>
    </source>
</evidence>
<dbReference type="InterPro" id="IPR025610">
    <property type="entry name" value="MYC/MYB_N"/>
</dbReference>
<protein>
    <recommendedName>
        <fullName evidence="5">Transcription factor</fullName>
        <shortName evidence="5">bHLH transcription factor</shortName>
    </recommendedName>
    <alternativeName>
        <fullName evidence="5">Basic helix-loop-helix protein</fullName>
    </alternativeName>
</protein>
<dbReference type="Pfam" id="PF00010">
    <property type="entry name" value="HLH"/>
    <property type="match status" value="1"/>
</dbReference>
<comment type="caution">
    <text evidence="8">The sequence shown here is derived from an EMBL/GenBank/DDBJ whole genome shotgun (WGS) entry which is preliminary data.</text>
</comment>
<evidence type="ECO:0000259" key="7">
    <source>
        <dbReference type="PROSITE" id="PS50888"/>
    </source>
</evidence>
<gene>
    <name evidence="8" type="ORF">OIU84_013648</name>
</gene>
<evidence type="ECO:0000256" key="2">
    <source>
        <dbReference type="ARBA" id="ARBA00023015"/>
    </source>
</evidence>
<keyword evidence="4 5" id="KW-0539">Nucleus</keyword>
<evidence type="ECO:0000256" key="6">
    <source>
        <dbReference type="SAM" id="MobiDB-lite"/>
    </source>
</evidence>
<accession>A0AAD6JIE4</accession>
<dbReference type="GO" id="GO:0003700">
    <property type="term" value="F:DNA-binding transcription factor activity"/>
    <property type="evidence" value="ECO:0007669"/>
    <property type="project" value="InterPro"/>
</dbReference>
<dbReference type="FunFam" id="4.10.280.10:FF:000078">
    <property type="entry name" value="Transcription factor bHLH13"/>
    <property type="match status" value="1"/>
</dbReference>
<dbReference type="AlphaFoldDB" id="A0AAD6JIE4"/>
<dbReference type="GO" id="GO:0046983">
    <property type="term" value="F:protein dimerization activity"/>
    <property type="evidence" value="ECO:0007669"/>
    <property type="project" value="InterPro"/>
</dbReference>
<dbReference type="CDD" id="cd11449">
    <property type="entry name" value="bHLH_AtAIB_like"/>
    <property type="match status" value="1"/>
</dbReference>
<dbReference type="Pfam" id="PF14215">
    <property type="entry name" value="bHLH-MYC_N"/>
    <property type="match status" value="1"/>
</dbReference>
<evidence type="ECO:0000256" key="3">
    <source>
        <dbReference type="ARBA" id="ARBA00023163"/>
    </source>
</evidence>
<dbReference type="PANTHER" id="PTHR11514:SF53">
    <property type="entry name" value="TRANSCRIPTION FACTOR BHLH3"/>
    <property type="match status" value="1"/>
</dbReference>
<dbReference type="PANTHER" id="PTHR11514">
    <property type="entry name" value="MYC"/>
    <property type="match status" value="1"/>
</dbReference>
<dbReference type="SUPFAM" id="SSF47459">
    <property type="entry name" value="HLH, helix-loop-helix DNA-binding domain"/>
    <property type="match status" value="1"/>
</dbReference>
<dbReference type="GO" id="GO:0000976">
    <property type="term" value="F:transcription cis-regulatory region binding"/>
    <property type="evidence" value="ECO:0007669"/>
    <property type="project" value="TreeGrafter"/>
</dbReference>
<keyword evidence="9" id="KW-1185">Reference proteome</keyword>
<dbReference type="GO" id="GO:0005634">
    <property type="term" value="C:nucleus"/>
    <property type="evidence" value="ECO:0007669"/>
    <property type="project" value="UniProtKB-SubCell"/>
</dbReference>
<dbReference type="SMART" id="SM00353">
    <property type="entry name" value="HLH"/>
    <property type="match status" value="1"/>
</dbReference>
<dbReference type="Gene3D" id="4.10.280.10">
    <property type="entry name" value="Helix-loop-helix DNA-binding domain"/>
    <property type="match status" value="1"/>
</dbReference>
<evidence type="ECO:0000256" key="1">
    <source>
        <dbReference type="ARBA" id="ARBA00004123"/>
    </source>
</evidence>
<keyword evidence="3 5" id="KW-0804">Transcription</keyword>
<name>A0AAD6JIE4_9ROSI</name>
<dbReference type="InterPro" id="IPR045084">
    <property type="entry name" value="AIB/MYC-like"/>
</dbReference>
<keyword evidence="2 5" id="KW-0805">Transcription regulation</keyword>
<feature type="domain" description="BHLH" evidence="7">
    <location>
        <begin position="322"/>
        <end position="371"/>
    </location>
</feature>
<evidence type="ECO:0000256" key="5">
    <source>
        <dbReference type="RuleBase" id="RU369104"/>
    </source>
</evidence>
<evidence type="ECO:0000313" key="9">
    <source>
        <dbReference type="Proteomes" id="UP001162972"/>
    </source>
</evidence>
<proteinExistence type="predicted"/>
<feature type="compositionally biased region" description="Basic and acidic residues" evidence="6">
    <location>
        <begin position="319"/>
        <end position="333"/>
    </location>
</feature>
<feature type="region of interest" description="Disordered" evidence="6">
    <location>
        <begin position="292"/>
        <end position="333"/>
    </location>
</feature>
<dbReference type="PROSITE" id="PS50888">
    <property type="entry name" value="BHLH"/>
    <property type="match status" value="1"/>
</dbReference>
<dbReference type="InterPro" id="IPR011598">
    <property type="entry name" value="bHLH_dom"/>
</dbReference>
<evidence type="ECO:0000313" key="8">
    <source>
        <dbReference type="EMBL" id="KAJ6405726.1"/>
    </source>
</evidence>